<protein>
    <submittedName>
        <fullName evidence="1">Uncharacterized protein</fullName>
    </submittedName>
</protein>
<dbReference type="RefSeq" id="WP_264731216.1">
    <property type="nucleotide sequence ID" value="NZ_JAPDNR010000001.1"/>
</dbReference>
<dbReference type="EMBL" id="JAPDNS010000001">
    <property type="protein sequence ID" value="MCW3485133.1"/>
    <property type="molecule type" value="Genomic_DNA"/>
</dbReference>
<keyword evidence="2" id="KW-1185">Reference proteome</keyword>
<reference evidence="1 2" key="1">
    <citation type="submission" date="2022-10" db="EMBL/GenBank/DDBJ databases">
        <title>Chitinophaga nivalis PC15 sp. nov., isolated from Pyeongchang county, South Korea.</title>
        <authorList>
            <person name="Trinh H.N."/>
        </authorList>
    </citation>
    <scope>NUCLEOTIDE SEQUENCE [LARGE SCALE GENOMIC DNA]</scope>
    <source>
        <strain evidence="1 2">PC14</strain>
    </source>
</reference>
<evidence type="ECO:0000313" key="2">
    <source>
        <dbReference type="Proteomes" id="UP001207742"/>
    </source>
</evidence>
<comment type="caution">
    <text evidence="1">The sequence shown here is derived from an EMBL/GenBank/DDBJ whole genome shotgun (WGS) entry which is preliminary data.</text>
</comment>
<accession>A0ABT3IMD2</accession>
<name>A0ABT3IMD2_9BACT</name>
<evidence type="ECO:0000313" key="1">
    <source>
        <dbReference type="EMBL" id="MCW3485133.1"/>
    </source>
</evidence>
<sequence length="187" mass="20356">MAYSNDNVIIQGAHGTFAKQLVFRQRFGQSVLCKRPRKTNRPPSDAQQAVRERFLTASIYAKSVMANPDLLTMYQAAAKNGLSAYNLALADAFRAPEIKELDVSPYTGLIGSTIRIRAIDDFKVNAVQVSIFSAANELLEEGAAAMSNNGLDWIYTATKENQTPGGCTVKVKASDLPGNITLKEQVI</sequence>
<organism evidence="1 2">
    <name type="scientific">Chitinophaga nivalis</name>
    <dbReference type="NCBI Taxonomy" id="2991709"/>
    <lineage>
        <taxon>Bacteria</taxon>
        <taxon>Pseudomonadati</taxon>
        <taxon>Bacteroidota</taxon>
        <taxon>Chitinophagia</taxon>
        <taxon>Chitinophagales</taxon>
        <taxon>Chitinophagaceae</taxon>
        <taxon>Chitinophaga</taxon>
    </lineage>
</organism>
<gene>
    <name evidence="1" type="ORF">OL497_14585</name>
</gene>
<proteinExistence type="predicted"/>
<dbReference type="Proteomes" id="UP001207742">
    <property type="component" value="Unassembled WGS sequence"/>
</dbReference>